<organism evidence="2 3">
    <name type="scientific">Agrilutibacter niabensis</name>
    <dbReference type="NCBI Taxonomy" id="380628"/>
    <lineage>
        <taxon>Bacteria</taxon>
        <taxon>Pseudomonadati</taxon>
        <taxon>Pseudomonadota</taxon>
        <taxon>Gammaproteobacteria</taxon>
        <taxon>Lysobacterales</taxon>
        <taxon>Lysobacteraceae</taxon>
        <taxon>Agrilutibacter</taxon>
    </lineage>
</organism>
<keyword evidence="1" id="KW-0732">Signal</keyword>
<proteinExistence type="predicted"/>
<dbReference type="Proteomes" id="UP001267878">
    <property type="component" value="Unassembled WGS sequence"/>
</dbReference>
<accession>A0ABU1VN06</accession>
<evidence type="ECO:0000313" key="2">
    <source>
        <dbReference type="EMBL" id="MDR7098860.1"/>
    </source>
</evidence>
<dbReference type="EMBL" id="JAVDVW010000001">
    <property type="protein sequence ID" value="MDR7098860.1"/>
    <property type="molecule type" value="Genomic_DNA"/>
</dbReference>
<dbReference type="RefSeq" id="WP_310052957.1">
    <property type="nucleotide sequence ID" value="NZ_JAVDVW010000001.1"/>
</dbReference>
<evidence type="ECO:0000313" key="3">
    <source>
        <dbReference type="Proteomes" id="UP001267878"/>
    </source>
</evidence>
<feature type="chain" id="PRO_5045410288" evidence="1">
    <location>
        <begin position="20"/>
        <end position="223"/>
    </location>
</feature>
<evidence type="ECO:0000256" key="1">
    <source>
        <dbReference type="SAM" id="SignalP"/>
    </source>
</evidence>
<feature type="signal peptide" evidence="1">
    <location>
        <begin position="1"/>
        <end position="19"/>
    </location>
</feature>
<keyword evidence="3" id="KW-1185">Reference proteome</keyword>
<gene>
    <name evidence="2" type="ORF">J2X04_001207</name>
</gene>
<comment type="caution">
    <text evidence="2">The sequence shown here is derived from an EMBL/GenBank/DDBJ whole genome shotgun (WGS) entry which is preliminary data.</text>
</comment>
<name>A0ABU1VN06_9GAMM</name>
<reference evidence="2 3" key="1">
    <citation type="submission" date="2023-07" db="EMBL/GenBank/DDBJ databases">
        <title>Sorghum-associated microbial communities from plants grown in Nebraska, USA.</title>
        <authorList>
            <person name="Schachtman D."/>
        </authorList>
    </citation>
    <scope>NUCLEOTIDE SEQUENCE [LARGE SCALE GENOMIC DNA]</scope>
    <source>
        <strain evidence="2 3">BE187</strain>
    </source>
</reference>
<protein>
    <submittedName>
        <fullName evidence="2">Uncharacterized protein</fullName>
    </submittedName>
</protein>
<sequence length="223" mass="24072">MKTLLLSLLLAVSAFNVQAQPVTASTDLLELPPALPFETSPWATVVFTNQTDNAIDVYGLGANGPFGFDWECSGGGNVELPPRGTCVLSVRFEGGEGQPLGVIDGLVGFRLSTGTVLVDLRAFTYAPMAPFGVRNLRSSLIPLGFDLELVQTLDARLSAVETLLADASAANDRRACGQLQFFEQRVLQEAAHDRVRDWSAAVLVVQKDAMWLNLHCGGPWRNQ</sequence>